<keyword evidence="2" id="KW-1185">Reference proteome</keyword>
<dbReference type="EMBL" id="AWVP01000058">
    <property type="protein sequence ID" value="ERK58003.1"/>
    <property type="molecule type" value="Genomic_DNA"/>
</dbReference>
<proteinExistence type="predicted"/>
<organism evidence="1 2">
    <name type="scientific">Gemella bergeri ATCC 700627</name>
    <dbReference type="NCBI Taxonomy" id="1321820"/>
    <lineage>
        <taxon>Bacteria</taxon>
        <taxon>Bacillati</taxon>
        <taxon>Bacillota</taxon>
        <taxon>Bacilli</taxon>
        <taxon>Bacillales</taxon>
        <taxon>Gemellaceae</taxon>
        <taxon>Gemella</taxon>
    </lineage>
</organism>
<evidence type="ECO:0000313" key="1">
    <source>
        <dbReference type="EMBL" id="ERK58003.1"/>
    </source>
</evidence>
<protein>
    <submittedName>
        <fullName evidence="1">Toxin-antitoxin system, antitoxin component, ribbon-helix-helix domain protein</fullName>
    </submittedName>
</protein>
<dbReference type="SUPFAM" id="SSF47598">
    <property type="entry name" value="Ribbon-helix-helix"/>
    <property type="match status" value="1"/>
</dbReference>
<dbReference type="InterPro" id="IPR013321">
    <property type="entry name" value="Arc_rbn_hlx_hlx"/>
</dbReference>
<dbReference type="PATRIC" id="fig|1321820.3.peg.884"/>
<dbReference type="Proteomes" id="UP000016637">
    <property type="component" value="Unassembled WGS sequence"/>
</dbReference>
<evidence type="ECO:0000313" key="2">
    <source>
        <dbReference type="Proteomes" id="UP000016637"/>
    </source>
</evidence>
<dbReference type="HOGENOM" id="CLU_2990237_0_0_9"/>
<gene>
    <name evidence="1" type="ORF">HMPREF1983_00909</name>
</gene>
<dbReference type="GO" id="GO:0006355">
    <property type="term" value="P:regulation of DNA-templated transcription"/>
    <property type="evidence" value="ECO:0007669"/>
    <property type="project" value="InterPro"/>
</dbReference>
<reference evidence="1 2" key="1">
    <citation type="submission" date="2013-08" db="EMBL/GenBank/DDBJ databases">
        <authorList>
            <person name="Weinstock G."/>
            <person name="Sodergren E."/>
            <person name="Wylie T."/>
            <person name="Fulton L."/>
            <person name="Fulton R."/>
            <person name="Fronick C."/>
            <person name="O'Laughlin M."/>
            <person name="Godfrey J."/>
            <person name="Miner T."/>
            <person name="Herter B."/>
            <person name="Appelbaum E."/>
            <person name="Cordes M."/>
            <person name="Lek S."/>
            <person name="Wollam A."/>
            <person name="Pepin K.H."/>
            <person name="Palsikar V.B."/>
            <person name="Mitreva M."/>
            <person name="Wilson R.K."/>
        </authorList>
    </citation>
    <scope>NUCLEOTIDE SEQUENCE [LARGE SCALE GENOMIC DNA]</scope>
    <source>
        <strain evidence="1 2">ATCC 700627</strain>
    </source>
</reference>
<sequence>MLGGEQMKTLTIRLEDDLHKKLKLLVIEKDTTIQNLIVELINRQIMESDKSKSTNKK</sequence>
<dbReference type="AlphaFoldDB" id="U2RWS7"/>
<comment type="caution">
    <text evidence="1">The sequence shown here is derived from an EMBL/GenBank/DDBJ whole genome shotgun (WGS) entry which is preliminary data.</text>
</comment>
<name>U2RWS7_9BACL</name>
<dbReference type="Gene3D" id="1.10.1220.10">
    <property type="entry name" value="Met repressor-like"/>
    <property type="match status" value="1"/>
</dbReference>
<accession>U2RWS7</accession>
<dbReference type="InterPro" id="IPR010985">
    <property type="entry name" value="Ribbon_hlx_hlx"/>
</dbReference>